<evidence type="ECO:0000313" key="1">
    <source>
        <dbReference type="EMBL" id="TDT17988.1"/>
    </source>
</evidence>
<name>A0A4V3EJQ4_9ACTN</name>
<dbReference type="Proteomes" id="UP000294558">
    <property type="component" value="Unassembled WGS sequence"/>
</dbReference>
<gene>
    <name evidence="1" type="ORF">BDK89_3602</name>
</gene>
<dbReference type="SUPFAM" id="SSF50475">
    <property type="entry name" value="FMN-binding split barrel"/>
    <property type="match status" value="1"/>
</dbReference>
<dbReference type="Gene3D" id="2.30.110.10">
    <property type="entry name" value="Electron Transport, Fmn-binding Protein, Chain A"/>
    <property type="match status" value="1"/>
</dbReference>
<dbReference type="AlphaFoldDB" id="A0A4V3EJQ4"/>
<organism evidence="1 2">
    <name type="scientific">Ilumatobacter fluminis</name>
    <dbReference type="NCBI Taxonomy" id="467091"/>
    <lineage>
        <taxon>Bacteria</taxon>
        <taxon>Bacillati</taxon>
        <taxon>Actinomycetota</taxon>
        <taxon>Acidimicrobiia</taxon>
        <taxon>Acidimicrobiales</taxon>
        <taxon>Ilumatobacteraceae</taxon>
        <taxon>Ilumatobacter</taxon>
    </lineage>
</organism>
<evidence type="ECO:0000313" key="2">
    <source>
        <dbReference type="Proteomes" id="UP000294558"/>
    </source>
</evidence>
<accession>A0A4V3EJQ4</accession>
<dbReference type="EMBL" id="SOAU01000001">
    <property type="protein sequence ID" value="TDT17988.1"/>
    <property type="molecule type" value="Genomic_DNA"/>
</dbReference>
<protein>
    <recommendedName>
        <fullName evidence="3">Pyridoxamine 5'-phosphate oxidase</fullName>
    </recommendedName>
</protein>
<proteinExistence type="predicted"/>
<keyword evidence="2" id="KW-1185">Reference proteome</keyword>
<comment type="caution">
    <text evidence="1">The sequence shown here is derived from an EMBL/GenBank/DDBJ whole genome shotgun (WGS) entry which is preliminary data.</text>
</comment>
<dbReference type="InterPro" id="IPR012349">
    <property type="entry name" value="Split_barrel_FMN-bd"/>
</dbReference>
<sequence>MPISQLSDELDRRAFGYLISVGDDRRSHVVALRPRVIVDDGVVVVRFVTESRRAASNVGTNADVTVVFPPVDGDVDGMSLIVDGTATPGPGCIDVAPTWAVLHRAAPPIGEGDAR</sequence>
<evidence type="ECO:0008006" key="3">
    <source>
        <dbReference type="Google" id="ProtNLM"/>
    </source>
</evidence>
<reference evidence="1 2" key="1">
    <citation type="submission" date="2019-03" db="EMBL/GenBank/DDBJ databases">
        <title>Sequencing the genomes of 1000 actinobacteria strains.</title>
        <authorList>
            <person name="Klenk H.-P."/>
        </authorList>
    </citation>
    <scope>NUCLEOTIDE SEQUENCE [LARGE SCALE GENOMIC DNA]</scope>
    <source>
        <strain evidence="1 2">DSM 18936</strain>
    </source>
</reference>